<accession>A0A3L8P251</accession>
<sequence length="205" mass="21043">MSTMAFGALQIAFDEHVLRPRPWTLAQSQWAQQLLAAAPTGPVLELCCGAGQIGLAAVAGTTRSLVCVDLEATAVAFCRANAAAAGLTDRVEVRHGAMDEVVGAEERFALVIADPPWVPSTQTARFPEDPLLAIDGGDDGLAVARTCLQVVGTHLAPGGSAVLQVGTEAQLDLLDLPAGEAGLALLERRVLDGGVLGRFGLPGSG</sequence>
<dbReference type="Pfam" id="PF05175">
    <property type="entry name" value="MTS"/>
    <property type="match status" value="1"/>
</dbReference>
<dbReference type="PANTHER" id="PTHR18895:SF74">
    <property type="entry name" value="MTRF1L RELEASE FACTOR GLUTAMINE METHYLTRANSFERASE"/>
    <property type="match status" value="1"/>
</dbReference>
<protein>
    <submittedName>
        <fullName evidence="2">Class I SAM-dependent methyltransferase</fullName>
    </submittedName>
</protein>
<comment type="caution">
    <text evidence="2">The sequence shown here is derived from an EMBL/GenBank/DDBJ whole genome shotgun (WGS) entry which is preliminary data.</text>
</comment>
<keyword evidence="2" id="KW-0808">Transferase</keyword>
<feature type="domain" description="Methyltransferase small" evidence="1">
    <location>
        <begin position="35"/>
        <end position="122"/>
    </location>
</feature>
<dbReference type="GO" id="GO:0008757">
    <property type="term" value="F:S-adenosylmethionine-dependent methyltransferase activity"/>
    <property type="evidence" value="ECO:0007669"/>
    <property type="project" value="UniProtKB-ARBA"/>
</dbReference>
<evidence type="ECO:0000259" key="1">
    <source>
        <dbReference type="Pfam" id="PF05175"/>
    </source>
</evidence>
<organism evidence="2 3">
    <name type="scientific">Nocardioides mangrovicus</name>
    <dbReference type="NCBI Taxonomy" id="2478913"/>
    <lineage>
        <taxon>Bacteria</taxon>
        <taxon>Bacillati</taxon>
        <taxon>Actinomycetota</taxon>
        <taxon>Actinomycetes</taxon>
        <taxon>Propionibacteriales</taxon>
        <taxon>Nocardioidaceae</taxon>
        <taxon>Nocardioides</taxon>
    </lineage>
</organism>
<name>A0A3L8P251_9ACTN</name>
<dbReference type="InterPro" id="IPR050320">
    <property type="entry name" value="N5-glutamine_MTase"/>
</dbReference>
<dbReference type="OrthoDB" id="4966694at2"/>
<keyword evidence="2" id="KW-0489">Methyltransferase</keyword>
<dbReference type="PANTHER" id="PTHR18895">
    <property type="entry name" value="HEMK METHYLTRANSFERASE"/>
    <property type="match status" value="1"/>
</dbReference>
<dbReference type="PROSITE" id="PS00092">
    <property type="entry name" value="N6_MTASE"/>
    <property type="match status" value="1"/>
</dbReference>
<evidence type="ECO:0000313" key="2">
    <source>
        <dbReference type="EMBL" id="RLV49047.1"/>
    </source>
</evidence>
<keyword evidence="3" id="KW-1185">Reference proteome</keyword>
<dbReference type="GO" id="GO:0008170">
    <property type="term" value="F:N-methyltransferase activity"/>
    <property type="evidence" value="ECO:0007669"/>
    <property type="project" value="UniProtKB-ARBA"/>
</dbReference>
<gene>
    <name evidence="2" type="ORF">D9V37_10745</name>
</gene>
<dbReference type="GO" id="GO:0003676">
    <property type="term" value="F:nucleic acid binding"/>
    <property type="evidence" value="ECO:0007669"/>
    <property type="project" value="InterPro"/>
</dbReference>
<dbReference type="InterPro" id="IPR002052">
    <property type="entry name" value="DNA_methylase_N6_adenine_CS"/>
</dbReference>
<evidence type="ECO:0000313" key="3">
    <source>
        <dbReference type="Proteomes" id="UP000281708"/>
    </source>
</evidence>
<dbReference type="CDD" id="cd02440">
    <property type="entry name" value="AdoMet_MTases"/>
    <property type="match status" value="1"/>
</dbReference>
<dbReference type="GO" id="GO:0032259">
    <property type="term" value="P:methylation"/>
    <property type="evidence" value="ECO:0007669"/>
    <property type="project" value="UniProtKB-KW"/>
</dbReference>
<dbReference type="Gene3D" id="3.40.50.150">
    <property type="entry name" value="Vaccinia Virus protein VP39"/>
    <property type="match status" value="1"/>
</dbReference>
<reference evidence="2 3" key="1">
    <citation type="submission" date="2018-10" db="EMBL/GenBank/DDBJ databases">
        <title>Marmoricola sp. 4Q3S-7 whole genome shotgun sequence.</title>
        <authorList>
            <person name="Li F."/>
        </authorList>
    </citation>
    <scope>NUCLEOTIDE SEQUENCE [LARGE SCALE GENOMIC DNA]</scope>
    <source>
        <strain evidence="2 3">4Q3S-7</strain>
    </source>
</reference>
<dbReference type="Proteomes" id="UP000281708">
    <property type="component" value="Unassembled WGS sequence"/>
</dbReference>
<dbReference type="AlphaFoldDB" id="A0A3L8P251"/>
<dbReference type="EMBL" id="RDBE01000007">
    <property type="protein sequence ID" value="RLV49047.1"/>
    <property type="molecule type" value="Genomic_DNA"/>
</dbReference>
<dbReference type="InterPro" id="IPR029063">
    <property type="entry name" value="SAM-dependent_MTases_sf"/>
</dbReference>
<dbReference type="SUPFAM" id="SSF53335">
    <property type="entry name" value="S-adenosyl-L-methionine-dependent methyltransferases"/>
    <property type="match status" value="1"/>
</dbReference>
<proteinExistence type="predicted"/>
<dbReference type="InterPro" id="IPR007848">
    <property type="entry name" value="Small_mtfrase_dom"/>
</dbReference>
<dbReference type="RefSeq" id="WP_121806151.1">
    <property type="nucleotide sequence ID" value="NZ_RDBE01000007.1"/>
</dbReference>